<evidence type="ECO:0000313" key="2">
    <source>
        <dbReference type="EMBL" id="UFP92752.1"/>
    </source>
</evidence>
<feature type="compositionally biased region" description="Acidic residues" evidence="1">
    <location>
        <begin position="40"/>
        <end position="51"/>
    </location>
</feature>
<gene>
    <name evidence="2" type="ORF">ISF26_13010</name>
</gene>
<dbReference type="InterPro" id="IPR049762">
    <property type="entry name" value="PoNe_dom"/>
</dbReference>
<protein>
    <submittedName>
        <fullName evidence="2">Uncharacterized protein</fullName>
    </submittedName>
</protein>
<name>A0ABY3PGG5_9CYAN</name>
<dbReference type="Proteomes" id="UP001054846">
    <property type="component" value="Chromosome"/>
</dbReference>
<reference evidence="2 3" key="1">
    <citation type="journal article" date="2021" name="Genome Biol. Evol.">
        <title>Complete Genome Sequencing of a Novel Gloeobacter Species from a Waterfall Cave in Mexico.</title>
        <authorList>
            <person name="Saw J.H."/>
            <person name="Cardona T."/>
            <person name="Montejano G."/>
        </authorList>
    </citation>
    <scope>NUCLEOTIDE SEQUENCE [LARGE SCALE GENOMIC DNA]</scope>
    <source>
        <strain evidence="2">MG652769</strain>
    </source>
</reference>
<feature type="region of interest" description="Disordered" evidence="1">
    <location>
        <begin position="497"/>
        <end position="602"/>
    </location>
</feature>
<dbReference type="RefSeq" id="WP_230839744.1">
    <property type="nucleotide sequence ID" value="NZ_CP063845.1"/>
</dbReference>
<dbReference type="EMBL" id="CP063845">
    <property type="protein sequence ID" value="UFP92752.1"/>
    <property type="molecule type" value="Genomic_DNA"/>
</dbReference>
<feature type="compositionally biased region" description="Basic and acidic residues" evidence="1">
    <location>
        <begin position="504"/>
        <end position="524"/>
    </location>
</feature>
<feature type="compositionally biased region" description="Pro residues" evidence="1">
    <location>
        <begin position="541"/>
        <end position="550"/>
    </location>
</feature>
<accession>A0ABY3PGG5</accession>
<feature type="compositionally biased region" description="Pro residues" evidence="1">
    <location>
        <begin position="118"/>
        <end position="136"/>
    </location>
</feature>
<organism evidence="2 3">
    <name type="scientific">Gloeobacter morelensis MG652769</name>
    <dbReference type="NCBI Taxonomy" id="2781736"/>
    <lineage>
        <taxon>Bacteria</taxon>
        <taxon>Bacillati</taxon>
        <taxon>Cyanobacteriota</taxon>
        <taxon>Cyanophyceae</taxon>
        <taxon>Gloeobacterales</taxon>
        <taxon>Gloeobacteraceae</taxon>
        <taxon>Gloeobacter</taxon>
        <taxon>Gloeobacter morelensis</taxon>
    </lineage>
</organism>
<feature type="compositionally biased region" description="Pro residues" evidence="1">
    <location>
        <begin position="579"/>
        <end position="589"/>
    </location>
</feature>
<feature type="compositionally biased region" description="Acidic residues" evidence="1">
    <location>
        <begin position="525"/>
        <end position="534"/>
    </location>
</feature>
<sequence>MPDTEPFSQQSSPPLASEDATSGWDPLAFWDTPAAAVGEPDWETDIWDEDAFASCEEPEHSAPAEDTEPDPAEPDAPEPIDCEALPDAEQELVEDDPLLQEDAPEPVAGFALHLKFSPRPPPDPTDSTDPPSPPTQAPSEDETEVLQAQQLAYLEALLAQLLAYRAQVDNQFHKIVHQDGTVLERAADKINQWTDTAVNAVADGVGDVWGWLSGKDQEREHKLLEEDSAAAIQAQTTERFEQLAARLGELEAAIRAGRSSAQVEQLRTELFGGQDAQGRPQPGLVAQTVEAVDSQVGQFEQGFQAGGEMLKTGLITAAALGVTVATAGAGVGVAATMLAATAAGAGTSVALGAGDAAVSGDEYTLGQAGEDLLSGATTGALSAVPIPGAAALGGLTQGAITGAVGRIAGQQAAESTVAQAAARFVGERLAAETVHNAGASMLSTGAQVAFDEQLSLQQKYEQVLDSGLQQLHPAQMAMNTTMALGFEKATQGVIGAAQRGAPELSRRTGQQEDRALGTAERGDNDDWGVPEDLDAWLLPHPDTPAPPPASANPEQILPASTARRQAPPPLDEPTQTTQPPVPAVEPPWQSPLAVHPDGQGQRRYQQLLAERGSAQLQLSGKPSPNWNGHKEAEFRGLEKPRDAQGRIQEEGYRWVLEESGRLRLDRNAEFAGEPENLPRFEVAGDTLVPRREQLDFAASYKEGEEPFTLEQTAQYEQLLTERDAWREQRDRAITEHRQAAIEGNDALAERKLEEAAKAGYQLNERSRRLAEKAAEEYMHKSYGEKATLAYPERVDGSEFSKSQSGDFDQVWKVKGDDGNETYVVIEAKGGSSRLGARKTPSGIAQQGSPEYFEAIAENMSVKGETIGSELLSAHKNGNVQYLKVQLPIKEQGGASQINSAKIREFSLK</sequence>
<evidence type="ECO:0000313" key="3">
    <source>
        <dbReference type="Proteomes" id="UP001054846"/>
    </source>
</evidence>
<feature type="compositionally biased region" description="Polar residues" evidence="1">
    <location>
        <begin position="1"/>
        <end position="14"/>
    </location>
</feature>
<feature type="compositionally biased region" description="Acidic residues" evidence="1">
    <location>
        <begin position="65"/>
        <end position="81"/>
    </location>
</feature>
<feature type="region of interest" description="Disordered" evidence="1">
    <location>
        <begin position="113"/>
        <end position="144"/>
    </location>
</feature>
<dbReference type="CDD" id="cd20739">
    <property type="entry name" value="PoNe_DUF637"/>
    <property type="match status" value="1"/>
</dbReference>
<keyword evidence="3" id="KW-1185">Reference proteome</keyword>
<proteinExistence type="predicted"/>
<evidence type="ECO:0000256" key="1">
    <source>
        <dbReference type="SAM" id="MobiDB-lite"/>
    </source>
</evidence>
<feature type="region of interest" description="Disordered" evidence="1">
    <location>
        <begin position="1"/>
        <end position="81"/>
    </location>
</feature>